<dbReference type="AlphaFoldDB" id="G0R0Q6"/>
<sequence length="387" mass="46160">MINADIQNTEYPFLKLPYEYAVKSLKKMIKQTEKEISSVLNSIIQLKKENNFEKKDVQYQIQQLIHRLYQQKEKLNQDSNEQLKIYQSCSQRVNHLNSINETKESQNQYHSTRNKRLLIEQLTRNKNIQIAKKLSQNLKLDNFCDMEINIIQNANKIIDSLKNQNIDIAFQWCLENKSKLEKLKSDFQFRLIQQKFIQFLKNDQIQNGRIYFQQHSQQYKDNYISEIKKLFMCILFNKNIDKYPQYQYYFNEQRWNDLIEQFKSLYYKIYGLTSNSQLNTCLQAGISCLKVLNCQYEKFQCPDKCPICSPFISKLSENVPGTHKVISTLICRITNDVINEDNYALILNNNQVFSEKGVKLMIQQKNNVCPITKKYVDWQDTRKIFLS</sequence>
<dbReference type="GO" id="GO:0004842">
    <property type="term" value="F:ubiquitin-protein transferase activity"/>
    <property type="evidence" value="ECO:0007669"/>
    <property type="project" value="InterPro"/>
</dbReference>
<dbReference type="PROSITE" id="PS50897">
    <property type="entry name" value="CTLH"/>
    <property type="match status" value="1"/>
</dbReference>
<evidence type="ECO:0000313" key="4">
    <source>
        <dbReference type="Proteomes" id="UP000008983"/>
    </source>
</evidence>
<dbReference type="RefSeq" id="XP_004030192.1">
    <property type="nucleotide sequence ID" value="XM_004030144.1"/>
</dbReference>
<feature type="coiled-coil region" evidence="1">
    <location>
        <begin position="22"/>
        <end position="49"/>
    </location>
</feature>
<protein>
    <recommendedName>
        <fullName evidence="2">CTLH domain-containing protein</fullName>
    </recommendedName>
</protein>
<gene>
    <name evidence="3" type="ORF">IMG5_166230</name>
</gene>
<dbReference type="GO" id="GO:0005737">
    <property type="term" value="C:cytoplasm"/>
    <property type="evidence" value="ECO:0007669"/>
    <property type="project" value="TreeGrafter"/>
</dbReference>
<accession>G0R0Q6</accession>
<dbReference type="InterPro" id="IPR045098">
    <property type="entry name" value="Fyv10_fam"/>
</dbReference>
<feature type="domain" description="CTLH" evidence="2">
    <location>
        <begin position="150"/>
        <end position="207"/>
    </location>
</feature>
<dbReference type="eggNOG" id="KOG0396">
    <property type="taxonomic scope" value="Eukaryota"/>
</dbReference>
<dbReference type="InParanoid" id="G0R0Q6"/>
<organism evidence="3 4">
    <name type="scientific">Ichthyophthirius multifiliis</name>
    <name type="common">White spot disease agent</name>
    <name type="synonym">Ich</name>
    <dbReference type="NCBI Taxonomy" id="5932"/>
    <lineage>
        <taxon>Eukaryota</taxon>
        <taxon>Sar</taxon>
        <taxon>Alveolata</taxon>
        <taxon>Ciliophora</taxon>
        <taxon>Intramacronucleata</taxon>
        <taxon>Oligohymenophorea</taxon>
        <taxon>Hymenostomatida</taxon>
        <taxon>Ophryoglenina</taxon>
        <taxon>Ichthyophthirius</taxon>
    </lineage>
</organism>
<dbReference type="EMBL" id="GL984200">
    <property type="protein sequence ID" value="EGR28956.1"/>
    <property type="molecule type" value="Genomic_DNA"/>
</dbReference>
<dbReference type="FunCoup" id="G0R0Q6">
    <property type="interactions" value="199"/>
</dbReference>
<dbReference type="InterPro" id="IPR013144">
    <property type="entry name" value="CRA_dom"/>
</dbReference>
<dbReference type="STRING" id="857967.G0R0Q6"/>
<name>G0R0Q6_ICHMU</name>
<dbReference type="PANTHER" id="PTHR12170:SF2">
    <property type="entry name" value="E3 UBIQUITIN-PROTEIN TRANSFERASE MAEA"/>
    <property type="match status" value="1"/>
</dbReference>
<dbReference type="SMART" id="SM00668">
    <property type="entry name" value="CTLH"/>
    <property type="match status" value="1"/>
</dbReference>
<dbReference type="PANTHER" id="PTHR12170">
    <property type="entry name" value="MACROPHAGE ERYTHROBLAST ATTACHER-RELATED"/>
    <property type="match status" value="1"/>
</dbReference>
<evidence type="ECO:0000259" key="2">
    <source>
        <dbReference type="PROSITE" id="PS50897"/>
    </source>
</evidence>
<keyword evidence="4" id="KW-1185">Reference proteome</keyword>
<evidence type="ECO:0000313" key="3">
    <source>
        <dbReference type="EMBL" id="EGR28956.1"/>
    </source>
</evidence>
<keyword evidence="1" id="KW-0175">Coiled coil</keyword>
<evidence type="ECO:0000256" key="1">
    <source>
        <dbReference type="SAM" id="Coils"/>
    </source>
</evidence>
<dbReference type="SMART" id="SM00757">
    <property type="entry name" value="CRA"/>
    <property type="match status" value="1"/>
</dbReference>
<dbReference type="Proteomes" id="UP000008983">
    <property type="component" value="Unassembled WGS sequence"/>
</dbReference>
<reference evidence="3 4" key="1">
    <citation type="submission" date="2011-07" db="EMBL/GenBank/DDBJ databases">
        <authorList>
            <person name="Coyne R."/>
            <person name="Brami D."/>
            <person name="Johnson J."/>
            <person name="Hostetler J."/>
            <person name="Hannick L."/>
            <person name="Clark T."/>
            <person name="Cassidy-Hanley D."/>
            <person name="Inman J."/>
        </authorList>
    </citation>
    <scope>NUCLEOTIDE SEQUENCE [LARGE SCALE GENOMIC DNA]</scope>
    <source>
        <strain evidence="3 4">G5</strain>
    </source>
</reference>
<dbReference type="InterPro" id="IPR024964">
    <property type="entry name" value="CTLH/CRA"/>
</dbReference>
<dbReference type="InterPro" id="IPR006595">
    <property type="entry name" value="CTLH_C"/>
</dbReference>
<proteinExistence type="predicted"/>
<dbReference type="GO" id="GO:0043161">
    <property type="term" value="P:proteasome-mediated ubiquitin-dependent protein catabolic process"/>
    <property type="evidence" value="ECO:0007669"/>
    <property type="project" value="InterPro"/>
</dbReference>
<dbReference type="GO" id="GO:0005634">
    <property type="term" value="C:nucleus"/>
    <property type="evidence" value="ECO:0007669"/>
    <property type="project" value="TreeGrafter"/>
</dbReference>
<dbReference type="Pfam" id="PF10607">
    <property type="entry name" value="CTLH"/>
    <property type="match status" value="1"/>
</dbReference>
<dbReference type="GO" id="GO:0034657">
    <property type="term" value="C:GID complex"/>
    <property type="evidence" value="ECO:0007669"/>
    <property type="project" value="TreeGrafter"/>
</dbReference>
<dbReference type="GeneID" id="14905045"/>
<dbReference type="OMA" id="YFDDKRW"/>
<dbReference type="OrthoDB" id="1933455at2759"/>